<dbReference type="PROSITE" id="PS50082">
    <property type="entry name" value="WD_REPEATS_2"/>
    <property type="match status" value="4"/>
</dbReference>
<sequence>MSEREAPSSATFDIAHRSPISGIDAYRDRYVATAGYDSQVILWDGADGLPLANAWHDHLVNQCRFSPDGRLLLTASSDYTARTWSVGGLTPVAVLRGHEDDVEMASWSPDGQHVATASRDHRIRIFDLAGTLVRSIAGHEADVLSVEWRSDGEALVSSSDDGTVRRWEVASGTEQERFSLGGETDTVVITRSGTLFAGNDRGEIITLRNGLASITPGHGAGIKRLVFDEATQRLMSASYDRTVKLWATNDSGDLRLAQQSDVPATIWLRAATFASRDRLLFGSFGSSYAEYSPSSDTWRVDRIEDTPGINAGTVHDGAVYSVGDAGVVRRDGAVVARLGSLCNFIHGWAGRLVTGGQLGILFDAVSGEILHRHHSPLNCAASWAMAGGERLVVGAYTGEGLVFAQDGDGVVRFEGEIMLHDNAVKGVACDGHTLFSVCATAAMARHDAVSLDLIERLSDAHDKIANGAARLPGGGFVSVSRDRKLRLWTDSGCRAIPTPHDHSIKCVAALDGARRIATGSYDGKVAIYDLAADDWPIVRQISRFGISSLMADDAANAFIATSYDGQFYRIPMAE</sequence>
<gene>
    <name evidence="4" type="ORF">H3Z74_17370</name>
</gene>
<dbReference type="PANTHER" id="PTHR19848">
    <property type="entry name" value="WD40 REPEAT PROTEIN"/>
    <property type="match status" value="1"/>
</dbReference>
<dbReference type="PROSITE" id="PS50294">
    <property type="entry name" value="WD_REPEATS_REGION"/>
    <property type="match status" value="4"/>
</dbReference>
<dbReference type="Pfam" id="PF00400">
    <property type="entry name" value="WD40"/>
    <property type="match status" value="5"/>
</dbReference>
<dbReference type="EMBL" id="CP061038">
    <property type="protein sequence ID" value="QNQ08503.1"/>
    <property type="molecule type" value="Genomic_DNA"/>
</dbReference>
<evidence type="ECO:0000256" key="1">
    <source>
        <dbReference type="ARBA" id="ARBA00022574"/>
    </source>
</evidence>
<reference evidence="4 5" key="1">
    <citation type="submission" date="2020-09" db="EMBL/GenBank/DDBJ databases">
        <title>Sphingomonas sp., a new species isolated from pork steak.</title>
        <authorList>
            <person name="Heidler von Heilborn D."/>
        </authorList>
    </citation>
    <scope>NUCLEOTIDE SEQUENCE [LARGE SCALE GENOMIC DNA]</scope>
    <source>
        <strain evidence="5">S8-3T</strain>
    </source>
</reference>
<dbReference type="Proteomes" id="UP000516148">
    <property type="component" value="Chromosome"/>
</dbReference>
<dbReference type="CDD" id="cd00200">
    <property type="entry name" value="WD40"/>
    <property type="match status" value="1"/>
</dbReference>
<dbReference type="SUPFAM" id="SSF50978">
    <property type="entry name" value="WD40 repeat-like"/>
    <property type="match status" value="2"/>
</dbReference>
<dbReference type="PRINTS" id="PR00320">
    <property type="entry name" value="GPROTEINBRPT"/>
</dbReference>
<dbReference type="SMART" id="SM00320">
    <property type="entry name" value="WD40"/>
    <property type="match status" value="7"/>
</dbReference>
<protein>
    <submittedName>
        <fullName evidence="4">WD40 repeat domain-containing protein</fullName>
    </submittedName>
</protein>
<dbReference type="InterPro" id="IPR036322">
    <property type="entry name" value="WD40_repeat_dom_sf"/>
</dbReference>
<proteinExistence type="predicted"/>
<organism evidence="4 5">
    <name type="scientific">Sphingomonas alpina</name>
    <dbReference type="NCBI Taxonomy" id="653931"/>
    <lineage>
        <taxon>Bacteria</taxon>
        <taxon>Pseudomonadati</taxon>
        <taxon>Pseudomonadota</taxon>
        <taxon>Alphaproteobacteria</taxon>
        <taxon>Sphingomonadales</taxon>
        <taxon>Sphingomonadaceae</taxon>
        <taxon>Sphingomonas</taxon>
    </lineage>
</organism>
<feature type="repeat" description="WD" evidence="3">
    <location>
        <begin position="53"/>
        <end position="86"/>
    </location>
</feature>
<dbReference type="KEGG" id="spap:H3Z74_17370"/>
<keyword evidence="1 3" id="KW-0853">WD repeat</keyword>
<dbReference type="InterPro" id="IPR001680">
    <property type="entry name" value="WD40_rpt"/>
</dbReference>
<keyword evidence="5" id="KW-1185">Reference proteome</keyword>
<keyword evidence="2" id="KW-0677">Repeat</keyword>
<dbReference type="InterPro" id="IPR020472">
    <property type="entry name" value="WD40_PAC1"/>
</dbReference>
<evidence type="ECO:0000313" key="4">
    <source>
        <dbReference type="EMBL" id="QNQ08503.1"/>
    </source>
</evidence>
<evidence type="ECO:0000256" key="2">
    <source>
        <dbReference type="ARBA" id="ARBA00022737"/>
    </source>
</evidence>
<evidence type="ECO:0000256" key="3">
    <source>
        <dbReference type="PROSITE-ProRule" id="PRU00221"/>
    </source>
</evidence>
<evidence type="ECO:0000313" key="5">
    <source>
        <dbReference type="Proteomes" id="UP000516148"/>
    </source>
</evidence>
<dbReference type="PANTHER" id="PTHR19848:SF8">
    <property type="entry name" value="F-BOX AND WD REPEAT DOMAIN CONTAINING 7"/>
    <property type="match status" value="1"/>
</dbReference>
<name>A0A7H0LFQ0_9SPHN</name>
<dbReference type="Gene3D" id="2.130.10.10">
    <property type="entry name" value="YVTN repeat-like/Quinoprotein amine dehydrogenase"/>
    <property type="match status" value="3"/>
</dbReference>
<dbReference type="AlphaFoldDB" id="A0A7H0LFQ0"/>
<feature type="repeat" description="WD" evidence="3">
    <location>
        <begin position="136"/>
        <end position="177"/>
    </location>
</feature>
<feature type="repeat" description="WD" evidence="3">
    <location>
        <begin position="95"/>
        <end position="128"/>
    </location>
</feature>
<feature type="repeat" description="WD" evidence="3">
    <location>
        <begin position="215"/>
        <end position="256"/>
    </location>
</feature>
<accession>A0A7H0LFQ0</accession>
<dbReference type="InterPro" id="IPR015943">
    <property type="entry name" value="WD40/YVTN_repeat-like_dom_sf"/>
</dbReference>
<dbReference type="RefSeq" id="WP_187760831.1">
    <property type="nucleotide sequence ID" value="NZ_CP061038.1"/>
</dbReference>